<feature type="compositionally biased region" description="Basic and acidic residues" evidence="4">
    <location>
        <begin position="119"/>
        <end position="133"/>
    </location>
</feature>
<feature type="compositionally biased region" description="Basic and acidic residues" evidence="4">
    <location>
        <begin position="1"/>
        <end position="10"/>
    </location>
</feature>
<organism evidence="5 6">
    <name type="scientific">Zingiber officinale</name>
    <name type="common">Ginger</name>
    <name type="synonym">Amomum zingiber</name>
    <dbReference type="NCBI Taxonomy" id="94328"/>
    <lineage>
        <taxon>Eukaryota</taxon>
        <taxon>Viridiplantae</taxon>
        <taxon>Streptophyta</taxon>
        <taxon>Embryophyta</taxon>
        <taxon>Tracheophyta</taxon>
        <taxon>Spermatophyta</taxon>
        <taxon>Magnoliopsida</taxon>
        <taxon>Liliopsida</taxon>
        <taxon>Zingiberales</taxon>
        <taxon>Zingiberaceae</taxon>
        <taxon>Zingiber</taxon>
    </lineage>
</organism>
<sequence length="192" mass="21257">MDFEQPDRYGNRRGYQRAGPSQVLDRSNKVVTGIALPSGSDELYSCSKDESVHVWDTQTRKCVGAINMGGEVGCMTSEGPWLFIGVVNAVKAWNTQTTTEQGLDGPVKQVYTLTVGNDKKQLEQSSEGEKKESAGAPSENRILKKKKSKKEKSSKEQEEHDQNQEKGDIESEVADAFAVDVKERIKKVASMR</sequence>
<dbReference type="PANTHER" id="PTHR44489">
    <property type="match status" value="1"/>
</dbReference>
<evidence type="ECO:0000313" key="5">
    <source>
        <dbReference type="EMBL" id="KAG6470386.1"/>
    </source>
</evidence>
<proteinExistence type="predicted"/>
<keyword evidence="1 3" id="KW-0853">WD repeat</keyword>
<feature type="region of interest" description="Disordered" evidence="4">
    <location>
        <begin position="1"/>
        <end position="22"/>
    </location>
</feature>
<dbReference type="InterPro" id="IPR001680">
    <property type="entry name" value="WD40_rpt"/>
</dbReference>
<name>A0A8J5ETK8_ZINOF</name>
<accession>A0A8J5ETK8</accession>
<dbReference type="PROSITE" id="PS00678">
    <property type="entry name" value="WD_REPEATS_1"/>
    <property type="match status" value="1"/>
</dbReference>
<evidence type="ECO:0000256" key="2">
    <source>
        <dbReference type="ARBA" id="ARBA00022737"/>
    </source>
</evidence>
<keyword evidence="2" id="KW-0677">Repeat</keyword>
<dbReference type="AlphaFoldDB" id="A0A8J5ETK8"/>
<feature type="repeat" description="WD" evidence="3">
    <location>
        <begin position="24"/>
        <end position="65"/>
    </location>
</feature>
<dbReference type="EMBL" id="JACMSC010000021">
    <property type="protein sequence ID" value="KAG6470386.1"/>
    <property type="molecule type" value="Genomic_DNA"/>
</dbReference>
<evidence type="ECO:0000256" key="1">
    <source>
        <dbReference type="ARBA" id="ARBA00022574"/>
    </source>
</evidence>
<evidence type="ECO:0000256" key="3">
    <source>
        <dbReference type="PROSITE-ProRule" id="PRU00221"/>
    </source>
</evidence>
<gene>
    <name evidence="5" type="ORF">ZIOFF_071455</name>
</gene>
<comment type="caution">
    <text evidence="5">The sequence shown here is derived from an EMBL/GenBank/DDBJ whole genome shotgun (WGS) entry which is preliminary data.</text>
</comment>
<protein>
    <submittedName>
        <fullName evidence="5">Uncharacterized protein</fullName>
    </submittedName>
</protein>
<feature type="compositionally biased region" description="Basic and acidic residues" evidence="4">
    <location>
        <begin position="151"/>
        <end position="169"/>
    </location>
</feature>
<dbReference type="PROSITE" id="PS50082">
    <property type="entry name" value="WD_REPEATS_2"/>
    <property type="match status" value="1"/>
</dbReference>
<dbReference type="InterPro" id="IPR015943">
    <property type="entry name" value="WD40/YVTN_repeat-like_dom_sf"/>
</dbReference>
<dbReference type="SUPFAM" id="SSF50978">
    <property type="entry name" value="WD40 repeat-like"/>
    <property type="match status" value="1"/>
</dbReference>
<reference evidence="5 6" key="1">
    <citation type="submission" date="2020-08" db="EMBL/GenBank/DDBJ databases">
        <title>Plant Genome Project.</title>
        <authorList>
            <person name="Zhang R.-G."/>
        </authorList>
    </citation>
    <scope>NUCLEOTIDE SEQUENCE [LARGE SCALE GENOMIC DNA]</scope>
    <source>
        <tissue evidence="5">Rhizome</tissue>
    </source>
</reference>
<dbReference type="InterPro" id="IPR036322">
    <property type="entry name" value="WD40_repeat_dom_sf"/>
</dbReference>
<dbReference type="InterPro" id="IPR019775">
    <property type="entry name" value="WD40_repeat_CS"/>
</dbReference>
<dbReference type="Proteomes" id="UP000734854">
    <property type="component" value="Unassembled WGS sequence"/>
</dbReference>
<evidence type="ECO:0000313" key="6">
    <source>
        <dbReference type="Proteomes" id="UP000734854"/>
    </source>
</evidence>
<evidence type="ECO:0000256" key="4">
    <source>
        <dbReference type="SAM" id="MobiDB-lite"/>
    </source>
</evidence>
<dbReference type="InterPro" id="IPR044715">
    <property type="entry name" value="WDR86-like"/>
</dbReference>
<dbReference type="PANTHER" id="PTHR44489:SF1">
    <property type="entry name" value="ZINC FINGER CCCH DOMAIN-CONTAINING PROTEIN 63"/>
    <property type="match status" value="1"/>
</dbReference>
<dbReference type="Gene3D" id="2.130.10.10">
    <property type="entry name" value="YVTN repeat-like/Quinoprotein amine dehydrogenase"/>
    <property type="match status" value="1"/>
</dbReference>
<feature type="region of interest" description="Disordered" evidence="4">
    <location>
        <begin position="119"/>
        <end position="173"/>
    </location>
</feature>
<keyword evidence="6" id="KW-1185">Reference proteome</keyword>